<name>A0A0E4FZR1_9BRAD</name>
<reference evidence="1 2" key="1">
    <citation type="submission" date="2014-11" db="EMBL/GenBank/DDBJ databases">
        <title>Symbiosis island explosion on the genome of extra-slow-growing strains of soybean bradyrhizobia with massive insertion sequences.</title>
        <authorList>
            <person name="Iida T."/>
            <person name="Minamisawa K."/>
        </authorList>
    </citation>
    <scope>NUCLEOTIDE SEQUENCE [LARGE SCALE GENOMIC DNA]</scope>
    <source>
        <strain evidence="1 2">NK6</strain>
        <plasmid evidence="2">pNK6d DNA</plasmid>
    </source>
</reference>
<accession>A0A0E4FZR1</accession>
<gene>
    <name evidence="1" type="ORF">NK6_d_65</name>
</gene>
<organism evidence="1 2">
    <name type="scientific">Bradyrhizobium diazoefficiens</name>
    <dbReference type="NCBI Taxonomy" id="1355477"/>
    <lineage>
        <taxon>Bacteria</taxon>
        <taxon>Pseudomonadati</taxon>
        <taxon>Pseudomonadota</taxon>
        <taxon>Alphaproteobacteria</taxon>
        <taxon>Hyphomicrobiales</taxon>
        <taxon>Nitrobacteraceae</taxon>
        <taxon>Bradyrhizobium</taxon>
    </lineage>
</organism>
<dbReference type="RefSeq" id="WP_063629915.1">
    <property type="nucleotide sequence ID" value="NZ_JAFCKD010000114.1"/>
</dbReference>
<protein>
    <submittedName>
        <fullName evidence="1">Uncharacterized protein</fullName>
    </submittedName>
</protein>
<evidence type="ECO:0000313" key="1">
    <source>
        <dbReference type="EMBL" id="BAR63624.1"/>
    </source>
</evidence>
<dbReference type="EMBL" id="AP014688">
    <property type="protein sequence ID" value="BAR63624.1"/>
    <property type="molecule type" value="Genomic_DNA"/>
</dbReference>
<geneLocation type="plasmid" evidence="2">
    <name>pNK6d DNA</name>
</geneLocation>
<sequence length="77" mass="8950">MAHAIIRGKNGRRYEVDFDDAPVRVEVHASEETVEIFVEADFETHLEERRRFAIISIPRHLFSEATGRTARRAAKDR</sequence>
<dbReference type="Proteomes" id="UP000063308">
    <property type="component" value="Plasmid pNK6d"/>
</dbReference>
<keyword evidence="1" id="KW-0614">Plasmid</keyword>
<proteinExistence type="predicted"/>
<dbReference type="AlphaFoldDB" id="A0A0E4FZR1"/>
<evidence type="ECO:0000313" key="2">
    <source>
        <dbReference type="Proteomes" id="UP000063308"/>
    </source>
</evidence>